<evidence type="ECO:0000256" key="1">
    <source>
        <dbReference type="SAM" id="Phobius"/>
    </source>
</evidence>
<keyword evidence="1" id="KW-1133">Transmembrane helix</keyword>
<feature type="transmembrane region" description="Helical" evidence="1">
    <location>
        <begin position="76"/>
        <end position="94"/>
    </location>
</feature>
<accession>A0A176RTM5</accession>
<keyword evidence="1" id="KW-0812">Transmembrane</keyword>
<reference evidence="2 3" key="1">
    <citation type="submission" date="2016-05" db="EMBL/GenBank/DDBJ databases">
        <title>Single-cell genome of chain-forming Candidatus Thiomargarita nelsonii and comparison to other large sulfur-oxidizing bacteria.</title>
        <authorList>
            <person name="Winkel M."/>
            <person name="Salman V."/>
            <person name="Woyke T."/>
            <person name="Schulz-Vogt H."/>
            <person name="Richter M."/>
            <person name="Flood B."/>
            <person name="Bailey J."/>
            <person name="Amann R."/>
            <person name="Mussmann M."/>
        </authorList>
    </citation>
    <scope>NUCLEOTIDE SEQUENCE [LARGE SCALE GENOMIC DNA]</scope>
    <source>
        <strain evidence="2 3">THI036</strain>
    </source>
</reference>
<comment type="caution">
    <text evidence="2">The sequence shown here is derived from an EMBL/GenBank/DDBJ whole genome shotgun (WGS) entry which is preliminary data.</text>
</comment>
<sequence>MSNSLLLLSNGIIRCPTLVVLTTATKKTFFSATWSSIQSAPLAYYSWHLSDYHHAKSAVKVVFPLPLYIKDIESNSVPRTFLMSLYFIFFYILVHCDEKRNPNFKTTIRNAQVN</sequence>
<proteinExistence type="predicted"/>
<keyword evidence="3" id="KW-1185">Reference proteome</keyword>
<dbReference type="AlphaFoldDB" id="A0A176RTM5"/>
<protein>
    <submittedName>
        <fullName evidence="2">Uncharacterized protein</fullName>
    </submittedName>
</protein>
<evidence type="ECO:0000313" key="2">
    <source>
        <dbReference type="EMBL" id="OAD19103.1"/>
    </source>
</evidence>
<dbReference type="Proteomes" id="UP000076962">
    <property type="component" value="Unassembled WGS sequence"/>
</dbReference>
<name>A0A176RTM5_9GAMM</name>
<gene>
    <name evidence="2" type="ORF">THIOM_005278</name>
</gene>
<keyword evidence="1" id="KW-0472">Membrane</keyword>
<dbReference type="EMBL" id="LUTY01002944">
    <property type="protein sequence ID" value="OAD19103.1"/>
    <property type="molecule type" value="Genomic_DNA"/>
</dbReference>
<evidence type="ECO:0000313" key="3">
    <source>
        <dbReference type="Proteomes" id="UP000076962"/>
    </source>
</evidence>
<organism evidence="2 3">
    <name type="scientific">Candidatus Thiomargarita nelsonii</name>
    <dbReference type="NCBI Taxonomy" id="1003181"/>
    <lineage>
        <taxon>Bacteria</taxon>
        <taxon>Pseudomonadati</taxon>
        <taxon>Pseudomonadota</taxon>
        <taxon>Gammaproteobacteria</taxon>
        <taxon>Thiotrichales</taxon>
        <taxon>Thiotrichaceae</taxon>
        <taxon>Thiomargarita</taxon>
    </lineage>
</organism>